<dbReference type="Gene3D" id="3.30.70.1430">
    <property type="entry name" value="Multidrug efflux transporter AcrB pore domain"/>
    <property type="match status" value="2"/>
</dbReference>
<feature type="transmembrane region" description="Helical" evidence="1">
    <location>
        <begin position="383"/>
        <end position="407"/>
    </location>
</feature>
<keyword evidence="1" id="KW-1133">Transmembrane helix</keyword>
<dbReference type="Gene3D" id="3.30.2090.10">
    <property type="entry name" value="Multidrug efflux transporter AcrB TolC docking domain, DN and DC subdomains"/>
    <property type="match status" value="2"/>
</dbReference>
<feature type="transmembrane region" description="Helical" evidence="1">
    <location>
        <begin position="336"/>
        <end position="353"/>
    </location>
</feature>
<geneLocation type="plasmid" evidence="2 3">
    <name>pPRADMK78_01</name>
</geneLocation>
<evidence type="ECO:0000256" key="1">
    <source>
        <dbReference type="SAM" id="Phobius"/>
    </source>
</evidence>
<dbReference type="InterPro" id="IPR001036">
    <property type="entry name" value="Acrflvin-R"/>
</dbReference>
<sequence length="1044" mass="113689">MKGLIDLAFRRSRVVTMIFFLTLVAGVYAYVSIPKESAPDVPIPIIYVSVVYPGISPEDSERLLVRPLEQELQSIEGIDEMRAIAAQGYASMTLEFAAGFDADQAEEDVRQAVETAKAELPAEAEEPVVQEVNVALFPVLTVTLSGPISERALIEIAKTFQDRIEALPSVLEAEIGGARSDVLEVLVDPSTLQSYDVSFSDLLTQIQRNNQLIAAGSIEGNAGRLTLKVPGVIENLQDVRSIPVKVSGDTVVTLADVATLRSGFNDPEGFARIDGQPALSLEIRKRIGANIIKTVEAVRAVMDEGASLLPEGVAVTYLQDQSKEVRDTLGDLENNVLTAVILVMIVTVAMLGWRNALLVCLSIPASFFAGIIALWGMGYTLNIIVLFSLILVLGMLVDAAVVTTELADRWMSSGKPPVEAYREASKRMAWPITSSTLTTLCVFFPLLFWQGVVGEFMKFLPITVIIILIASLAVGLIFIPVLGGLFGRRNPRSQKEEEALTAAESGNLDQLDPVSSRYASLLRHLLHRPGVTLFIAFLLLAGATGSYVMFGRGVEFFPQIEPRILQVTIKARDNLSIYESDQLVRRVGDTLSGISGIEHIYTRTTGRQTRPGQEAADTIGVLQLDLVAWDQRRRAAEIVEEVRDKTTNLPGIAISVEEQQSGPGQGKPIQLRLAGQNVEQLEGAAIRVRELMAEVGGFTDIEDTSNVEAVEWLLEVDREKAARFGADVATLGQGVQLLTRGLKLAEYRPATSDEPVDIVVRFPSHERNLDGVMELRIPTAYGDTPIRNFVEIEPSPTTGVIRRVNAERVVTIESDIAGGALAATKTDGLRAAIERAKLPEDVAYEFLGQQEDIQEASRFLLQAFIAAIALMLLVLVAQLNSLYQAFLVMTAILFSITGVFLGLLITDRPFGIVMGGLGMISLAGIVVNNNIVLIDTYNEMRKKGHEPEEAALRTGVQRLRPVFLTSINDILGLLPLVLGLNIDLISRQIQYGAPSTQYWIELSTTVAGGLAFATVMTLILTPCMLLLGHQASQFSVPRFIRRVS</sequence>
<feature type="transmembrane region" description="Helical" evidence="1">
    <location>
        <begin position="886"/>
        <end position="906"/>
    </location>
</feature>
<keyword evidence="2" id="KW-0614">Plasmid</keyword>
<proteinExistence type="predicted"/>
<evidence type="ECO:0000313" key="2">
    <source>
        <dbReference type="EMBL" id="QLF71833.1"/>
    </source>
</evidence>
<feature type="transmembrane region" description="Helical" evidence="1">
    <location>
        <begin position="460"/>
        <end position="486"/>
    </location>
</feature>
<gene>
    <name evidence="2" type="ORF">FE840_019730</name>
</gene>
<dbReference type="EMBL" id="CP058351">
    <property type="protein sequence ID" value="QLF71833.1"/>
    <property type="molecule type" value="Genomic_DNA"/>
</dbReference>
<feature type="transmembrane region" description="Helical" evidence="1">
    <location>
        <begin position="531"/>
        <end position="550"/>
    </location>
</feature>
<dbReference type="SUPFAM" id="SSF82714">
    <property type="entry name" value="Multidrug efflux transporter AcrB TolC docking domain, DN and DC subdomains"/>
    <property type="match status" value="1"/>
</dbReference>
<organism evidence="2 3">
    <name type="scientific">Peteryoungia desertarenae</name>
    <dbReference type="NCBI Taxonomy" id="1813451"/>
    <lineage>
        <taxon>Bacteria</taxon>
        <taxon>Pseudomonadati</taxon>
        <taxon>Pseudomonadota</taxon>
        <taxon>Alphaproteobacteria</taxon>
        <taxon>Hyphomicrobiales</taxon>
        <taxon>Rhizobiaceae</taxon>
        <taxon>Peteryoungia</taxon>
    </lineage>
</organism>
<feature type="transmembrane region" description="Helical" evidence="1">
    <location>
        <begin position="428"/>
        <end position="448"/>
    </location>
</feature>
<feature type="transmembrane region" description="Helical" evidence="1">
    <location>
        <begin position="912"/>
        <end position="933"/>
    </location>
</feature>
<dbReference type="SUPFAM" id="SSF82693">
    <property type="entry name" value="Multidrug efflux transporter AcrB pore domain, PN1, PN2, PC1 and PC2 subdomains"/>
    <property type="match status" value="2"/>
</dbReference>
<feature type="transmembrane region" description="Helical" evidence="1">
    <location>
        <begin position="358"/>
        <end position="377"/>
    </location>
</feature>
<dbReference type="InterPro" id="IPR027463">
    <property type="entry name" value="AcrB_DN_DC_subdom"/>
</dbReference>
<protein>
    <submittedName>
        <fullName evidence="2">Efflux RND transporter permease subunit</fullName>
    </submittedName>
</protein>
<feature type="transmembrane region" description="Helical" evidence="1">
    <location>
        <begin position="1002"/>
        <end position="1028"/>
    </location>
</feature>
<keyword evidence="3" id="KW-1185">Reference proteome</keyword>
<dbReference type="Gene3D" id="1.20.1640.10">
    <property type="entry name" value="Multidrug efflux transporter AcrB transmembrane domain"/>
    <property type="match status" value="2"/>
</dbReference>
<dbReference type="Pfam" id="PF00873">
    <property type="entry name" value="ACR_tran"/>
    <property type="match status" value="1"/>
</dbReference>
<dbReference type="PRINTS" id="PR00702">
    <property type="entry name" value="ACRIFLAVINRP"/>
</dbReference>
<dbReference type="PANTHER" id="PTHR32063:SF0">
    <property type="entry name" value="SWARMING MOTILITY PROTEIN SWRC"/>
    <property type="match status" value="1"/>
</dbReference>
<keyword evidence="1" id="KW-0812">Transmembrane</keyword>
<feature type="transmembrane region" description="Helical" evidence="1">
    <location>
        <begin position="962"/>
        <end position="982"/>
    </location>
</feature>
<dbReference type="Proteomes" id="UP000308530">
    <property type="component" value="Plasmid pPRADMK78_01"/>
</dbReference>
<dbReference type="SUPFAM" id="SSF82866">
    <property type="entry name" value="Multidrug efflux transporter AcrB transmembrane domain"/>
    <property type="match status" value="2"/>
</dbReference>
<name>A0ABX6QTR1_9HYPH</name>
<dbReference type="Gene3D" id="3.30.70.1320">
    <property type="entry name" value="Multidrug efflux transporter AcrB pore domain like"/>
    <property type="match status" value="1"/>
</dbReference>
<feature type="transmembrane region" description="Helical" evidence="1">
    <location>
        <begin position="859"/>
        <end position="879"/>
    </location>
</feature>
<accession>A0ABX6QTR1</accession>
<dbReference type="RefSeq" id="WP_138289161.1">
    <property type="nucleotide sequence ID" value="NZ_CP058351.1"/>
</dbReference>
<dbReference type="Gene3D" id="3.30.70.1440">
    <property type="entry name" value="Multidrug efflux transporter AcrB pore domain"/>
    <property type="match status" value="1"/>
</dbReference>
<reference evidence="2 3" key="1">
    <citation type="submission" date="2020-06" db="EMBL/GenBank/DDBJ databases">
        <title>Genome sequence of Rhizobium sp strain ADMK78.</title>
        <authorList>
            <person name="Rahi P."/>
        </authorList>
    </citation>
    <scope>NUCLEOTIDE SEQUENCE [LARGE SCALE GENOMIC DNA]</scope>
    <source>
        <strain evidence="2 3">ADMK78</strain>
        <plasmid evidence="2 3">pPRADMK78_01</plasmid>
    </source>
</reference>
<dbReference type="PANTHER" id="PTHR32063">
    <property type="match status" value="1"/>
</dbReference>
<evidence type="ECO:0000313" key="3">
    <source>
        <dbReference type="Proteomes" id="UP000308530"/>
    </source>
</evidence>
<keyword evidence="1" id="KW-0472">Membrane</keyword>